<accession>A0A4Y7Q7T1</accession>
<dbReference type="VEuPathDB" id="FungiDB:BD410DRAFT_802960"/>
<reference evidence="2 3" key="1">
    <citation type="submission" date="2018-06" db="EMBL/GenBank/DDBJ databases">
        <title>A transcriptomic atlas of mushroom development highlights an independent origin of complex multicellularity.</title>
        <authorList>
            <consortium name="DOE Joint Genome Institute"/>
            <person name="Krizsan K."/>
            <person name="Almasi E."/>
            <person name="Merenyi Z."/>
            <person name="Sahu N."/>
            <person name="Viragh M."/>
            <person name="Koszo T."/>
            <person name="Mondo S."/>
            <person name="Kiss B."/>
            <person name="Balint B."/>
            <person name="Kues U."/>
            <person name="Barry K."/>
            <person name="Hegedus J.C."/>
            <person name="Henrissat B."/>
            <person name="Johnson J."/>
            <person name="Lipzen A."/>
            <person name="Ohm R."/>
            <person name="Nagy I."/>
            <person name="Pangilinan J."/>
            <person name="Yan J."/>
            <person name="Xiong Y."/>
            <person name="Grigoriev I.V."/>
            <person name="Hibbett D.S."/>
            <person name="Nagy L.G."/>
        </authorList>
    </citation>
    <scope>NUCLEOTIDE SEQUENCE [LARGE SCALE GENOMIC DNA]</scope>
    <source>
        <strain evidence="2 3">SZMC22713</strain>
    </source>
</reference>
<dbReference type="AlphaFoldDB" id="A0A4Y7Q7T1"/>
<sequence>MDRLHKLVMQLFYRLSPDTKPNVQPVGAVPNVAPLLRRTRTASQNGSWFVSRPQPPPSLCSVVSPSSVWVSRAGCEVIGVLGRRASTQSRACNTSRAMKDHDGHSETRSRAPVHSQLLRRSCTALVSNRTARRHSRSPPTLSALCASLVIARSVSTDTPTPAVDAYTVPPTFQRGTRARAMRPVTRRLRIKREERRRSTHRYRERYQARSCASWPQITPHKLPGHTVTPSPDQTADGREQNEASHSNTRTCHKVREEL</sequence>
<dbReference type="Proteomes" id="UP000294933">
    <property type="component" value="Unassembled WGS sequence"/>
</dbReference>
<feature type="region of interest" description="Disordered" evidence="1">
    <location>
        <begin position="91"/>
        <end position="114"/>
    </location>
</feature>
<evidence type="ECO:0000313" key="2">
    <source>
        <dbReference type="EMBL" id="TDL23351.1"/>
    </source>
</evidence>
<gene>
    <name evidence="2" type="ORF">BD410DRAFT_802960</name>
</gene>
<protein>
    <submittedName>
        <fullName evidence="2">Uncharacterized protein</fullName>
    </submittedName>
</protein>
<organism evidence="2 3">
    <name type="scientific">Rickenella mellea</name>
    <dbReference type="NCBI Taxonomy" id="50990"/>
    <lineage>
        <taxon>Eukaryota</taxon>
        <taxon>Fungi</taxon>
        <taxon>Dikarya</taxon>
        <taxon>Basidiomycota</taxon>
        <taxon>Agaricomycotina</taxon>
        <taxon>Agaricomycetes</taxon>
        <taxon>Hymenochaetales</taxon>
        <taxon>Rickenellaceae</taxon>
        <taxon>Rickenella</taxon>
    </lineage>
</organism>
<evidence type="ECO:0000256" key="1">
    <source>
        <dbReference type="SAM" id="MobiDB-lite"/>
    </source>
</evidence>
<dbReference type="EMBL" id="ML170171">
    <property type="protein sequence ID" value="TDL23351.1"/>
    <property type="molecule type" value="Genomic_DNA"/>
</dbReference>
<name>A0A4Y7Q7T1_9AGAM</name>
<keyword evidence="3" id="KW-1185">Reference proteome</keyword>
<feature type="region of interest" description="Disordered" evidence="1">
    <location>
        <begin position="191"/>
        <end position="258"/>
    </location>
</feature>
<proteinExistence type="predicted"/>
<evidence type="ECO:0000313" key="3">
    <source>
        <dbReference type="Proteomes" id="UP000294933"/>
    </source>
</evidence>
<feature type="compositionally biased region" description="Basic and acidic residues" evidence="1">
    <location>
        <begin position="97"/>
        <end position="109"/>
    </location>
</feature>